<keyword evidence="3" id="KW-0812">Transmembrane</keyword>
<protein>
    <recommendedName>
        <fullName evidence="6">Phage tail tape measure protein</fullName>
    </recommendedName>
</protein>
<name>A0ABS0IME8_9BACT</name>
<keyword evidence="3" id="KW-0472">Membrane</keyword>
<dbReference type="RefSeq" id="WP_196283894.1">
    <property type="nucleotide sequence ID" value="NZ_JADQDQ010000013.1"/>
</dbReference>
<feature type="coiled-coil region" evidence="1">
    <location>
        <begin position="770"/>
        <end position="823"/>
    </location>
</feature>
<keyword evidence="1" id="KW-0175">Coiled coil</keyword>
<organism evidence="4 5">
    <name type="scientific">Hymenobacter jeongseonensis</name>
    <dbReference type="NCBI Taxonomy" id="2791027"/>
    <lineage>
        <taxon>Bacteria</taxon>
        <taxon>Pseudomonadati</taxon>
        <taxon>Bacteroidota</taxon>
        <taxon>Cytophagia</taxon>
        <taxon>Cytophagales</taxon>
        <taxon>Hymenobacteraceae</taxon>
        <taxon>Hymenobacter</taxon>
    </lineage>
</organism>
<dbReference type="EMBL" id="JADQDQ010000013">
    <property type="protein sequence ID" value="MBF9239544.1"/>
    <property type="molecule type" value="Genomic_DNA"/>
</dbReference>
<gene>
    <name evidence="4" type="ORF">I2I05_19280</name>
</gene>
<keyword evidence="3" id="KW-1133">Transmembrane helix</keyword>
<reference evidence="4 5" key="1">
    <citation type="submission" date="2020-11" db="EMBL/GenBank/DDBJ databases">
        <authorList>
            <person name="Kim M.K."/>
        </authorList>
    </citation>
    <scope>NUCLEOTIDE SEQUENCE [LARGE SCALE GENOMIC DNA]</scope>
    <source>
        <strain evidence="4 5">BT683</strain>
    </source>
</reference>
<evidence type="ECO:0000256" key="3">
    <source>
        <dbReference type="SAM" id="Phobius"/>
    </source>
</evidence>
<evidence type="ECO:0000313" key="5">
    <source>
        <dbReference type="Proteomes" id="UP000597617"/>
    </source>
</evidence>
<proteinExistence type="predicted"/>
<evidence type="ECO:0008006" key="6">
    <source>
        <dbReference type="Google" id="ProtNLM"/>
    </source>
</evidence>
<evidence type="ECO:0000256" key="2">
    <source>
        <dbReference type="SAM" id="MobiDB-lite"/>
    </source>
</evidence>
<accession>A0ABS0IME8</accession>
<dbReference type="Proteomes" id="UP000597617">
    <property type="component" value="Unassembled WGS sequence"/>
</dbReference>
<feature type="region of interest" description="Disordered" evidence="2">
    <location>
        <begin position="646"/>
        <end position="667"/>
    </location>
</feature>
<evidence type="ECO:0000256" key="1">
    <source>
        <dbReference type="SAM" id="Coils"/>
    </source>
</evidence>
<keyword evidence="5" id="KW-1185">Reference proteome</keyword>
<feature type="transmembrane region" description="Helical" evidence="3">
    <location>
        <begin position="553"/>
        <end position="571"/>
    </location>
</feature>
<comment type="caution">
    <text evidence="4">The sequence shown here is derived from an EMBL/GenBank/DDBJ whole genome shotgun (WGS) entry which is preliminary data.</text>
</comment>
<evidence type="ECO:0000313" key="4">
    <source>
        <dbReference type="EMBL" id="MBF9239544.1"/>
    </source>
</evidence>
<sequence>MGNVRQDNVQIKLEIDGSQSRTELDNLSRKSKLLQEDMKGLKKGTQEYVDKGKELATVTTRMGELQKEIGLTSLNSAQLTALSRQLNRELALLTPHTQSFVDKAKELGEVDNQLAKVRAEAKGVKDQLEDSGNGFLSFVKKSAAFAGIQLGVESVVSSLKQLGSESITAAAEGSDAIADMEKSLNVTTAGAKALRTQLEGIDTRTAQQDLEGIAIAGGQLGVAAEDVDEFTVSVDQAVVALGDEFTGGVDDVTKSIGGLQKLFKDTADLKPDKAITKIGSALNALGADGSATAPVVAEFAARIGQLGDLAPEISQTLGLGAAFQELGLSAEISSGGLTNVLLTASKDTAGFAKQLGLTQKEFISLLNSDPNEVIVQLAESLKGASNTEIVATLDALGIKSQEATKVVSLLANQTDIVRQKQALASAEMAKGTSLTEEFNKKNTNAAAEIAKAEKSFAQYRRELGEQLIPIYIAALQYSGLFLDILRGIPAFVRENSAVLKGLAIALLALNAQQIATNASILYGIALEKGRAVATRASAIAQGLLNAAMTANPIGLVIAAVALLVGGFITLYDSSERVRATIAGLGNVAKLVFTNIKDVALNSLAGVANLLAGVFTFNPALIKAGLEELKKTGTNFSKAYHEGYRAQEAKEQANKASREETVKKADTARADKAAAEKLARDKKTADAAAAALADAAQAQAVQNLRLRELALQRELVAVQEGSTQELNLKKQLVLVARDIELSDAKKTANERVLIQGEAQVALDKLNADFRKKQAADKAKQAEEDRKLAEKQALEEAEAAAAILKRQAALERDEYVRRAAELRAAAEAESVKLKGNDAQVAEQRRLIQEKLQVDLLALEEERVTKQAAIDRRIEQSDAEIALRRVQQARDTAGLFSEAREQANEQEFDIKKGLLQSQLEADLANEQLTVNERLAIIRQFHADVAVLEQERRAFADFTEREKSQFALQQVQTGIQIVGDFQKIDSDKQLAKLEKDKKARLLKLDQEYKAGMLSKEQYEAQKSSIEANYDAKTRSIKKQAAEKEKEYKIAQAIIAGVLAVIEASPNVPLQIATGIAAAAGVAKIIATPIPEFAKGGITGAPKPTWREKVRRFAQGGINAVAGVANVGQLHRGGGIQMIDGATGQQLGEWERGEPYMILSRDTYANNKPLIDDLLDTSLNRGGAPVRPRGYYAEGGTPGGDLPGGGTAAGNAEQLQVARETRDAIRALPTRLRIVWEDEDTENVEERLGEREAVRNSTGIR</sequence>
<feature type="coiled-coil region" evidence="1">
    <location>
        <begin position="435"/>
        <end position="462"/>
    </location>
</feature>